<evidence type="ECO:0000313" key="2">
    <source>
        <dbReference type="Proteomes" id="UP001302126"/>
    </source>
</evidence>
<sequence>PILPRATPCDELESIMDTYGTLEGTLQGFMIFFPRSGEAATVTRQILTLVDTGTENVHALYDLIPACTLPGKDGWMPPARKRQTNPAICAALTKVSSDVSQTVELTNHLAKAQGLPDNLYIEALQEAAEDAGAKIKVVEGVLRTSDGCA</sequence>
<reference evidence="1" key="2">
    <citation type="submission" date="2023-05" db="EMBL/GenBank/DDBJ databases">
        <authorList>
            <consortium name="Lawrence Berkeley National Laboratory"/>
            <person name="Steindorff A."/>
            <person name="Hensen N."/>
            <person name="Bonometti L."/>
            <person name="Westerberg I."/>
            <person name="Brannstrom I.O."/>
            <person name="Guillou S."/>
            <person name="Cros-Aarteil S."/>
            <person name="Calhoun S."/>
            <person name="Haridas S."/>
            <person name="Kuo A."/>
            <person name="Mondo S."/>
            <person name="Pangilinan J."/>
            <person name="Riley R."/>
            <person name="Labutti K."/>
            <person name="Andreopoulos B."/>
            <person name="Lipzen A."/>
            <person name="Chen C."/>
            <person name="Yanf M."/>
            <person name="Daum C."/>
            <person name="Ng V."/>
            <person name="Clum A."/>
            <person name="Ohm R."/>
            <person name="Martin F."/>
            <person name="Silar P."/>
            <person name="Natvig D."/>
            <person name="Lalanne C."/>
            <person name="Gautier V."/>
            <person name="Ament-Velasquez S.L."/>
            <person name="Kruys A."/>
            <person name="Hutchinson M.I."/>
            <person name="Powell A.J."/>
            <person name="Barry K."/>
            <person name="Miller A.N."/>
            <person name="Grigoriev I.V."/>
            <person name="Debuchy R."/>
            <person name="Gladieux P."/>
            <person name="Thoren M.H."/>
            <person name="Johannesson H."/>
        </authorList>
    </citation>
    <scope>NUCLEOTIDE SEQUENCE</scope>
    <source>
        <strain evidence="1">PSN309</strain>
    </source>
</reference>
<organism evidence="1 2">
    <name type="scientific">Podospora australis</name>
    <dbReference type="NCBI Taxonomy" id="1536484"/>
    <lineage>
        <taxon>Eukaryota</taxon>
        <taxon>Fungi</taxon>
        <taxon>Dikarya</taxon>
        <taxon>Ascomycota</taxon>
        <taxon>Pezizomycotina</taxon>
        <taxon>Sordariomycetes</taxon>
        <taxon>Sordariomycetidae</taxon>
        <taxon>Sordariales</taxon>
        <taxon>Podosporaceae</taxon>
        <taxon>Podospora</taxon>
    </lineage>
</organism>
<dbReference type="EMBL" id="MU864679">
    <property type="protein sequence ID" value="KAK4182337.1"/>
    <property type="molecule type" value="Genomic_DNA"/>
</dbReference>
<comment type="caution">
    <text evidence="1">The sequence shown here is derived from an EMBL/GenBank/DDBJ whole genome shotgun (WGS) entry which is preliminary data.</text>
</comment>
<dbReference type="AlphaFoldDB" id="A0AAN6WL36"/>
<keyword evidence="2" id="KW-1185">Reference proteome</keyword>
<dbReference type="Proteomes" id="UP001302126">
    <property type="component" value="Unassembled WGS sequence"/>
</dbReference>
<gene>
    <name evidence="1" type="ORF">QBC35DRAFT_396148</name>
</gene>
<name>A0AAN6WL36_9PEZI</name>
<protein>
    <submittedName>
        <fullName evidence="1">Uncharacterized protein</fullName>
    </submittedName>
</protein>
<feature type="non-terminal residue" evidence="1">
    <location>
        <position position="1"/>
    </location>
</feature>
<evidence type="ECO:0000313" key="1">
    <source>
        <dbReference type="EMBL" id="KAK4182337.1"/>
    </source>
</evidence>
<accession>A0AAN6WL36</accession>
<reference evidence="1" key="1">
    <citation type="journal article" date="2023" name="Mol. Phylogenet. Evol.">
        <title>Genome-scale phylogeny and comparative genomics of the fungal order Sordariales.</title>
        <authorList>
            <person name="Hensen N."/>
            <person name="Bonometti L."/>
            <person name="Westerberg I."/>
            <person name="Brannstrom I.O."/>
            <person name="Guillou S."/>
            <person name="Cros-Aarteil S."/>
            <person name="Calhoun S."/>
            <person name="Haridas S."/>
            <person name="Kuo A."/>
            <person name="Mondo S."/>
            <person name="Pangilinan J."/>
            <person name="Riley R."/>
            <person name="LaButti K."/>
            <person name="Andreopoulos B."/>
            <person name="Lipzen A."/>
            <person name="Chen C."/>
            <person name="Yan M."/>
            <person name="Daum C."/>
            <person name="Ng V."/>
            <person name="Clum A."/>
            <person name="Steindorff A."/>
            <person name="Ohm R.A."/>
            <person name="Martin F."/>
            <person name="Silar P."/>
            <person name="Natvig D.O."/>
            <person name="Lalanne C."/>
            <person name="Gautier V."/>
            <person name="Ament-Velasquez S.L."/>
            <person name="Kruys A."/>
            <person name="Hutchinson M.I."/>
            <person name="Powell A.J."/>
            <person name="Barry K."/>
            <person name="Miller A.N."/>
            <person name="Grigoriev I.V."/>
            <person name="Debuchy R."/>
            <person name="Gladieux P."/>
            <person name="Hiltunen Thoren M."/>
            <person name="Johannesson H."/>
        </authorList>
    </citation>
    <scope>NUCLEOTIDE SEQUENCE</scope>
    <source>
        <strain evidence="1">PSN309</strain>
    </source>
</reference>
<proteinExistence type="predicted"/>